<dbReference type="AlphaFoldDB" id="A0A845QY62"/>
<proteinExistence type="inferred from homology"/>
<evidence type="ECO:0000256" key="4">
    <source>
        <dbReference type="ARBA" id="ARBA00023239"/>
    </source>
</evidence>
<dbReference type="NCBIfam" id="TIGR01182">
    <property type="entry name" value="eda"/>
    <property type="match status" value="1"/>
</dbReference>
<dbReference type="InterPro" id="IPR000887">
    <property type="entry name" value="Aldlse_KDPG_KHG"/>
</dbReference>
<accession>A0A845QY62</accession>
<dbReference type="Gene3D" id="3.20.20.70">
    <property type="entry name" value="Aldolase class I"/>
    <property type="match status" value="1"/>
</dbReference>
<sequence>MEKIINKIKKHKIISIIRINESSQIESIVGSLYKGGIRVVEVTLNTPNAFEAIKKIRKIYPDMIVGAGTVLDEMSAKLAIDSGASFLLSPILDKKTIELANRYNILIVPGVLTPTEALTAYNYGARMIKIFPARSLSPSYISDLKGPLPQLDIMAVGGISLENAEEFLSKGCSSLGIGGSIVNNYDIEKRNFLAIENKAKEFVEIAKK</sequence>
<dbReference type="GO" id="GO:0008700">
    <property type="term" value="F:(R,S)-4-hydroxy-2-oxoglutarate aldolase activity"/>
    <property type="evidence" value="ECO:0007669"/>
    <property type="project" value="UniProtKB-EC"/>
</dbReference>
<reference evidence="6 7" key="1">
    <citation type="submission" date="2018-08" db="EMBL/GenBank/DDBJ databases">
        <title>Murine metabolic-syndrome-specific gut microbial biobank.</title>
        <authorList>
            <person name="Liu C."/>
        </authorList>
    </citation>
    <scope>NUCLEOTIDE SEQUENCE [LARGE SCALE GENOMIC DNA]</scope>
    <source>
        <strain evidence="6 7">583</strain>
    </source>
</reference>
<comment type="pathway">
    <text evidence="1">Carbohydrate acid metabolism.</text>
</comment>
<dbReference type="PANTHER" id="PTHR30246">
    <property type="entry name" value="2-KETO-3-DEOXY-6-PHOSPHOGLUCONATE ALDOLASE"/>
    <property type="match status" value="1"/>
</dbReference>
<protein>
    <submittedName>
        <fullName evidence="6">Bifunctional 4-hydroxy-2-oxoglutarate aldolase/2-dehydro-3-deoxy-phosphogluconate aldolase</fullName>
        <ecNumber evidence="6">4.1.2.14</ecNumber>
        <ecNumber evidence="6">4.1.3.16</ecNumber>
    </submittedName>
</protein>
<dbReference type="Proteomes" id="UP000467132">
    <property type="component" value="Unassembled WGS sequence"/>
</dbReference>
<evidence type="ECO:0000313" key="7">
    <source>
        <dbReference type="Proteomes" id="UP000467132"/>
    </source>
</evidence>
<comment type="caution">
    <text evidence="6">The sequence shown here is derived from an EMBL/GenBank/DDBJ whole genome shotgun (WGS) entry which is preliminary data.</text>
</comment>
<dbReference type="InterPro" id="IPR013785">
    <property type="entry name" value="Aldolase_TIM"/>
</dbReference>
<keyword evidence="4 6" id="KW-0456">Lyase</keyword>
<comment type="similarity">
    <text evidence="2">Belongs to the KHG/KDPG aldolase family.</text>
</comment>
<evidence type="ECO:0000313" key="6">
    <source>
        <dbReference type="EMBL" id="NBI07100.1"/>
    </source>
</evidence>
<gene>
    <name evidence="6" type="primary">eda</name>
    <name evidence="6" type="ORF">D3Z33_09580</name>
</gene>
<name>A0A845QY62_9CLOT</name>
<dbReference type="SUPFAM" id="SSF51569">
    <property type="entry name" value="Aldolase"/>
    <property type="match status" value="1"/>
</dbReference>
<evidence type="ECO:0000256" key="1">
    <source>
        <dbReference type="ARBA" id="ARBA00004761"/>
    </source>
</evidence>
<keyword evidence="5" id="KW-0119">Carbohydrate metabolism</keyword>
<dbReference type="EC" id="4.1.3.16" evidence="6"/>
<organism evidence="6 7">
    <name type="scientific">Senegalia massiliensis</name>
    <dbReference type="NCBI Taxonomy" id="1720316"/>
    <lineage>
        <taxon>Bacteria</taxon>
        <taxon>Bacillati</taxon>
        <taxon>Bacillota</taxon>
        <taxon>Clostridia</taxon>
        <taxon>Eubacteriales</taxon>
        <taxon>Clostridiaceae</taxon>
        <taxon>Senegalia</taxon>
    </lineage>
</organism>
<evidence type="ECO:0000256" key="5">
    <source>
        <dbReference type="ARBA" id="ARBA00023277"/>
    </source>
</evidence>
<evidence type="ECO:0000256" key="3">
    <source>
        <dbReference type="ARBA" id="ARBA00011233"/>
    </source>
</evidence>
<dbReference type="GO" id="GO:0008675">
    <property type="term" value="F:2-dehydro-3-deoxy-phosphogluconate aldolase activity"/>
    <property type="evidence" value="ECO:0007669"/>
    <property type="project" value="UniProtKB-EC"/>
</dbReference>
<dbReference type="PANTHER" id="PTHR30246:SF1">
    <property type="entry name" value="2-DEHYDRO-3-DEOXY-6-PHOSPHOGALACTONATE ALDOLASE-RELATED"/>
    <property type="match status" value="1"/>
</dbReference>
<dbReference type="EC" id="4.1.2.14" evidence="6"/>
<dbReference type="Pfam" id="PF01081">
    <property type="entry name" value="Aldolase"/>
    <property type="match status" value="1"/>
</dbReference>
<dbReference type="OrthoDB" id="9802667at2"/>
<dbReference type="RefSeq" id="WP_160197569.1">
    <property type="nucleotide sequence ID" value="NZ_QXXA01000010.1"/>
</dbReference>
<dbReference type="CDD" id="cd00452">
    <property type="entry name" value="KDPG_aldolase"/>
    <property type="match status" value="1"/>
</dbReference>
<comment type="subunit">
    <text evidence="3">Homotrimer.</text>
</comment>
<evidence type="ECO:0000256" key="2">
    <source>
        <dbReference type="ARBA" id="ARBA00006906"/>
    </source>
</evidence>
<keyword evidence="7" id="KW-1185">Reference proteome</keyword>
<dbReference type="EMBL" id="QXXA01000010">
    <property type="protein sequence ID" value="NBI07100.1"/>
    <property type="molecule type" value="Genomic_DNA"/>
</dbReference>